<evidence type="ECO:0000256" key="5">
    <source>
        <dbReference type="ARBA" id="ARBA00022617"/>
    </source>
</evidence>
<evidence type="ECO:0000313" key="15">
    <source>
        <dbReference type="Proteomes" id="UP000199758"/>
    </source>
</evidence>
<dbReference type="STRING" id="490188.SAMN04488068_2238"/>
<evidence type="ECO:0000256" key="8">
    <source>
        <dbReference type="ARBA" id="ARBA00022982"/>
    </source>
</evidence>
<dbReference type="RefSeq" id="WP_072897593.1">
    <property type="nucleotide sequence ID" value="NZ_FQWZ01000005.1"/>
</dbReference>
<sequence length="242" mass="26596">MSVRKPYAVWDAPTRAFHWINLLCVLLLVALGTTILNGKSLGISNDGKVLLKTLHVWVGYAFILNLLVRIGWAFAGNHYARWAQWLPLGRSFAAQWRQWRASRGTAALEFAGHTPPGRIAIGAMLLLMISQSTTGLLLAGTDLYYPPFGSWIAEWIAAPGVDPATLVPYQPDLVDAAAVSEMRAMRKPYAQFHVWGFYALLAAVAVHLAGVIWAERRHGSALVSAMITGRKWLASDPVDPKP</sequence>
<keyword evidence="11 12" id="KW-0472">Membrane</keyword>
<dbReference type="GO" id="GO:0009055">
    <property type="term" value="F:electron transfer activity"/>
    <property type="evidence" value="ECO:0007669"/>
    <property type="project" value="InterPro"/>
</dbReference>
<comment type="similarity">
    <text evidence="2">Belongs to the HupC/HyaC/HydC family.</text>
</comment>
<dbReference type="InterPro" id="IPR016174">
    <property type="entry name" value="Di-haem_cyt_TM"/>
</dbReference>
<dbReference type="GO" id="GO:0005506">
    <property type="term" value="F:iron ion binding"/>
    <property type="evidence" value="ECO:0007669"/>
    <property type="project" value="InterPro"/>
</dbReference>
<keyword evidence="5" id="KW-0349">Heme</keyword>
<dbReference type="OrthoDB" id="196472at2"/>
<keyword evidence="9 12" id="KW-1133">Transmembrane helix</keyword>
<evidence type="ECO:0000256" key="7">
    <source>
        <dbReference type="ARBA" id="ARBA00022723"/>
    </source>
</evidence>
<protein>
    <submittedName>
        <fullName evidence="14">Cytochrome b</fullName>
    </submittedName>
</protein>
<dbReference type="AlphaFoldDB" id="A0A1M5PQD5"/>
<evidence type="ECO:0000256" key="11">
    <source>
        <dbReference type="ARBA" id="ARBA00023136"/>
    </source>
</evidence>
<organism evidence="14 15">
    <name type="scientific">Hydrocarboniphaga daqingensis</name>
    <dbReference type="NCBI Taxonomy" id="490188"/>
    <lineage>
        <taxon>Bacteria</taxon>
        <taxon>Pseudomonadati</taxon>
        <taxon>Pseudomonadota</taxon>
        <taxon>Gammaproteobacteria</taxon>
        <taxon>Nevskiales</taxon>
        <taxon>Nevskiaceae</taxon>
        <taxon>Hydrocarboniphaga</taxon>
    </lineage>
</organism>
<dbReference type="GO" id="GO:0005886">
    <property type="term" value="C:plasma membrane"/>
    <property type="evidence" value="ECO:0007669"/>
    <property type="project" value="UniProtKB-SubCell"/>
</dbReference>
<keyword evidence="7" id="KW-0479">Metal-binding</keyword>
<keyword evidence="4" id="KW-1003">Cell membrane</keyword>
<dbReference type="PRINTS" id="PR00161">
    <property type="entry name" value="NIHGNASECYTB"/>
</dbReference>
<evidence type="ECO:0000256" key="4">
    <source>
        <dbReference type="ARBA" id="ARBA00022475"/>
    </source>
</evidence>
<dbReference type="Pfam" id="PF01292">
    <property type="entry name" value="Ni_hydr_CYTB"/>
    <property type="match status" value="1"/>
</dbReference>
<evidence type="ECO:0000256" key="10">
    <source>
        <dbReference type="ARBA" id="ARBA00023004"/>
    </source>
</evidence>
<feature type="domain" description="Cytochrome b561 bacterial/Ni-hydrogenase" evidence="13">
    <location>
        <begin position="9"/>
        <end position="229"/>
    </location>
</feature>
<evidence type="ECO:0000256" key="6">
    <source>
        <dbReference type="ARBA" id="ARBA00022692"/>
    </source>
</evidence>
<dbReference type="GO" id="GO:0020037">
    <property type="term" value="F:heme binding"/>
    <property type="evidence" value="ECO:0007669"/>
    <property type="project" value="TreeGrafter"/>
</dbReference>
<comment type="subcellular location">
    <subcellularLocation>
        <location evidence="1">Cell membrane</location>
        <topology evidence="1">Multi-pass membrane protein</topology>
    </subcellularLocation>
</comment>
<dbReference type="EMBL" id="FQWZ01000005">
    <property type="protein sequence ID" value="SHH03769.1"/>
    <property type="molecule type" value="Genomic_DNA"/>
</dbReference>
<evidence type="ECO:0000256" key="2">
    <source>
        <dbReference type="ARBA" id="ARBA00008622"/>
    </source>
</evidence>
<feature type="transmembrane region" description="Helical" evidence="12">
    <location>
        <begin position="192"/>
        <end position="214"/>
    </location>
</feature>
<keyword evidence="6 12" id="KW-0812">Transmembrane</keyword>
<evidence type="ECO:0000259" key="13">
    <source>
        <dbReference type="Pfam" id="PF01292"/>
    </source>
</evidence>
<evidence type="ECO:0000256" key="12">
    <source>
        <dbReference type="SAM" id="Phobius"/>
    </source>
</evidence>
<feature type="transmembrane region" description="Helical" evidence="12">
    <location>
        <begin position="16"/>
        <end position="36"/>
    </location>
</feature>
<evidence type="ECO:0000256" key="1">
    <source>
        <dbReference type="ARBA" id="ARBA00004651"/>
    </source>
</evidence>
<evidence type="ECO:0000256" key="3">
    <source>
        <dbReference type="ARBA" id="ARBA00022448"/>
    </source>
</evidence>
<dbReference type="InterPro" id="IPR011577">
    <property type="entry name" value="Cyt_b561_bac/Ni-Hgenase"/>
</dbReference>
<keyword evidence="8" id="KW-0249">Electron transport</keyword>
<dbReference type="PANTHER" id="PTHR30485">
    <property type="entry name" value="NI/FE-HYDROGENASE 1 B-TYPE CYTOCHROME SUBUNIT"/>
    <property type="match status" value="1"/>
</dbReference>
<dbReference type="PANTHER" id="PTHR30485:SF2">
    <property type="entry name" value="BLL0597 PROTEIN"/>
    <property type="match status" value="1"/>
</dbReference>
<reference evidence="14 15" key="1">
    <citation type="submission" date="2016-11" db="EMBL/GenBank/DDBJ databases">
        <authorList>
            <person name="Jaros S."/>
            <person name="Januszkiewicz K."/>
            <person name="Wedrychowicz H."/>
        </authorList>
    </citation>
    <scope>NUCLEOTIDE SEQUENCE [LARGE SCALE GENOMIC DNA]</scope>
    <source>
        <strain evidence="14 15">CGMCC 1.7049</strain>
    </source>
</reference>
<dbReference type="InterPro" id="IPR051542">
    <property type="entry name" value="Hydrogenase_cytochrome"/>
</dbReference>
<dbReference type="SUPFAM" id="SSF81342">
    <property type="entry name" value="Transmembrane di-heme cytochromes"/>
    <property type="match status" value="1"/>
</dbReference>
<proteinExistence type="inferred from homology"/>
<keyword evidence="3" id="KW-0813">Transport</keyword>
<gene>
    <name evidence="14" type="ORF">SAMN04488068_2238</name>
</gene>
<keyword evidence="15" id="KW-1185">Reference proteome</keyword>
<dbReference type="GO" id="GO:0022904">
    <property type="term" value="P:respiratory electron transport chain"/>
    <property type="evidence" value="ECO:0007669"/>
    <property type="project" value="InterPro"/>
</dbReference>
<evidence type="ECO:0000313" key="14">
    <source>
        <dbReference type="EMBL" id="SHH03769.1"/>
    </source>
</evidence>
<name>A0A1M5PQD5_9GAMM</name>
<dbReference type="Proteomes" id="UP000199758">
    <property type="component" value="Unassembled WGS sequence"/>
</dbReference>
<feature type="transmembrane region" description="Helical" evidence="12">
    <location>
        <begin position="57"/>
        <end position="75"/>
    </location>
</feature>
<dbReference type="InterPro" id="IPR000516">
    <property type="entry name" value="Ni-dep_Hydgase_cyt-B"/>
</dbReference>
<keyword evidence="10" id="KW-0408">Iron</keyword>
<dbReference type="Gene3D" id="1.20.950.20">
    <property type="entry name" value="Transmembrane di-heme cytochromes, Chain C"/>
    <property type="match status" value="1"/>
</dbReference>
<accession>A0A1M5PQD5</accession>
<evidence type="ECO:0000256" key="9">
    <source>
        <dbReference type="ARBA" id="ARBA00022989"/>
    </source>
</evidence>